<dbReference type="GO" id="GO:0030234">
    <property type="term" value="F:enzyme regulator activity"/>
    <property type="evidence" value="ECO:0007669"/>
    <property type="project" value="TreeGrafter"/>
</dbReference>
<dbReference type="SUPFAM" id="SSF53822">
    <property type="entry name" value="Periplasmic binding protein-like I"/>
    <property type="match status" value="1"/>
</dbReference>
<keyword evidence="2" id="KW-0449">Lipoprotein</keyword>
<name>L9UBT3_9GAMM</name>
<sequence>METKEGYMKQSLRGLLAAALVAFLVAGCAMQSPSVVDRVPDENPGQLLSQAEQQAPEQAAKTRLEAANILARQGERDRAFETADGIDESLLSEPDRVRWALLFSELARALNEPRAVLRATQVLGDELPMQANQQERLEERQRWAREALDQPSGAVSVALPELEGQEIRRIVVALPESGPLSSVANTIASAMRQHHDAKGSNVELSFLDTSRYSMDELYDRAQQMNAQLIIGPLDKDRVTQLEQRDSVPLPTLALNYGSGDNNQAQRLFQYGLSAEDEARQVARRAWQDGHRQMSMMVPDNGWGRRVGEAFWNEWHSQGGEITNAVRYNPDSSVSNAVQTALSVSGDRARLGNIDALFLLALPEYARQVPPTMDYYYAPNLPIYATSHLHEGRLQTRLDQDLNDVMFVDIPWQIPDAAVGGEEALPFASTYQSLRDESDASMFRLMAMGVDAYELAIRLSNLGELNGLHGSTGTLYLSDDGRIYRELPWAKFQNGVPSPILIPNLVESDD</sequence>
<dbReference type="PATRIC" id="fig|1204738.3.peg.921"/>
<gene>
    <name evidence="2" type="ORF">HALTITAN_0623</name>
</gene>
<reference evidence="2 3" key="1">
    <citation type="journal article" date="2013" name="Genome Announc.">
        <title>Draft Genome of the Marine Gammaproteobacterium Halomonas titanicae.</title>
        <authorList>
            <person name="Sanchez-Porro C."/>
            <person name="de la Haba R.R."/>
            <person name="Cruz-Hernandez N."/>
            <person name="Gonzalez J.M."/>
            <person name="Reyes-Guirao C."/>
            <person name="Navarro-Sampedro L."/>
            <person name="Carballo M."/>
            <person name="Ventosa A."/>
        </authorList>
    </citation>
    <scope>NUCLEOTIDE SEQUENCE [LARGE SCALE GENOMIC DNA]</scope>
    <source>
        <strain evidence="2 3">BH1</strain>
    </source>
</reference>
<dbReference type="Pfam" id="PF04348">
    <property type="entry name" value="LppC"/>
    <property type="match status" value="1"/>
</dbReference>
<comment type="caution">
    <text evidence="2">The sequence shown here is derived from an EMBL/GenBank/DDBJ whole genome shotgun (WGS) entry which is preliminary data.</text>
</comment>
<keyword evidence="1" id="KW-0472">Membrane</keyword>
<dbReference type="PANTHER" id="PTHR38038">
    <property type="entry name" value="PENICILLIN-BINDING PROTEIN ACTIVATOR LPOA"/>
    <property type="match status" value="1"/>
</dbReference>
<accession>L9UBT3</accession>
<organism evidence="2 3">
    <name type="scientific">Vreelandella titanicae BH1</name>
    <dbReference type="NCBI Taxonomy" id="1204738"/>
    <lineage>
        <taxon>Bacteria</taxon>
        <taxon>Pseudomonadati</taxon>
        <taxon>Pseudomonadota</taxon>
        <taxon>Gammaproteobacteria</taxon>
        <taxon>Oceanospirillales</taxon>
        <taxon>Halomonadaceae</taxon>
        <taxon>Vreelandella</taxon>
    </lineage>
</organism>
<dbReference type="InterPro" id="IPR007443">
    <property type="entry name" value="LpoA"/>
</dbReference>
<dbReference type="InterPro" id="IPR028082">
    <property type="entry name" value="Peripla_BP_I"/>
</dbReference>
<evidence type="ECO:0000313" key="2">
    <source>
        <dbReference type="EMBL" id="ELY22076.1"/>
    </source>
</evidence>
<dbReference type="Proteomes" id="UP000011651">
    <property type="component" value="Unassembled WGS sequence"/>
</dbReference>
<evidence type="ECO:0000313" key="3">
    <source>
        <dbReference type="Proteomes" id="UP000011651"/>
    </source>
</evidence>
<dbReference type="PANTHER" id="PTHR38038:SF1">
    <property type="entry name" value="PENICILLIN-BINDING PROTEIN ACTIVATOR LPOA"/>
    <property type="match status" value="1"/>
</dbReference>
<dbReference type="CDD" id="cd06339">
    <property type="entry name" value="PBP1_YraM_LppC_lipoprotein-like"/>
    <property type="match status" value="1"/>
</dbReference>
<evidence type="ECO:0000256" key="1">
    <source>
        <dbReference type="ARBA" id="ARBA00023136"/>
    </source>
</evidence>
<protein>
    <submittedName>
        <fullName evidence="2">LppC putative lipoprotein</fullName>
    </submittedName>
</protein>
<dbReference type="GO" id="GO:0031241">
    <property type="term" value="C:periplasmic side of cell outer membrane"/>
    <property type="evidence" value="ECO:0007669"/>
    <property type="project" value="TreeGrafter"/>
</dbReference>
<dbReference type="AlphaFoldDB" id="L9UBT3"/>
<dbReference type="Gene3D" id="3.40.50.2300">
    <property type="match status" value="2"/>
</dbReference>
<dbReference type="GO" id="GO:0009252">
    <property type="term" value="P:peptidoglycan biosynthetic process"/>
    <property type="evidence" value="ECO:0007669"/>
    <property type="project" value="TreeGrafter"/>
</dbReference>
<dbReference type="PROSITE" id="PS51257">
    <property type="entry name" value="PROKAR_LIPOPROTEIN"/>
    <property type="match status" value="1"/>
</dbReference>
<dbReference type="EMBL" id="AOPO01000002">
    <property type="protein sequence ID" value="ELY22076.1"/>
    <property type="molecule type" value="Genomic_DNA"/>
</dbReference>
<proteinExistence type="predicted"/>